<evidence type="ECO:0000313" key="1">
    <source>
        <dbReference type="EMBL" id="RLN30548.1"/>
    </source>
</evidence>
<dbReference type="EMBL" id="PQIB02000003">
    <property type="protein sequence ID" value="RLN30548.1"/>
    <property type="molecule type" value="Genomic_DNA"/>
</dbReference>
<name>A0A3L6T4L1_PANMI</name>
<proteinExistence type="predicted"/>
<protein>
    <submittedName>
        <fullName evidence="1">Uncharacterized protein</fullName>
    </submittedName>
</protein>
<organism evidence="1 2">
    <name type="scientific">Panicum miliaceum</name>
    <name type="common">Proso millet</name>
    <name type="synonym">Broomcorn millet</name>
    <dbReference type="NCBI Taxonomy" id="4540"/>
    <lineage>
        <taxon>Eukaryota</taxon>
        <taxon>Viridiplantae</taxon>
        <taxon>Streptophyta</taxon>
        <taxon>Embryophyta</taxon>
        <taxon>Tracheophyta</taxon>
        <taxon>Spermatophyta</taxon>
        <taxon>Magnoliopsida</taxon>
        <taxon>Liliopsida</taxon>
        <taxon>Poales</taxon>
        <taxon>Poaceae</taxon>
        <taxon>PACMAD clade</taxon>
        <taxon>Panicoideae</taxon>
        <taxon>Panicodae</taxon>
        <taxon>Paniceae</taxon>
        <taxon>Panicinae</taxon>
        <taxon>Panicum</taxon>
        <taxon>Panicum sect. Panicum</taxon>
    </lineage>
</organism>
<comment type="caution">
    <text evidence="1">The sequence shown here is derived from an EMBL/GenBank/DDBJ whole genome shotgun (WGS) entry which is preliminary data.</text>
</comment>
<sequence length="68" mass="7892">MRPGVKHDVFDDHMEAAGKRYQSRLGLPDLKRKNCTMGCLLLHGRRSAMVWGRCNPRKRTNLPDQPQF</sequence>
<keyword evidence="2" id="KW-1185">Reference proteome</keyword>
<evidence type="ECO:0000313" key="2">
    <source>
        <dbReference type="Proteomes" id="UP000275267"/>
    </source>
</evidence>
<dbReference type="AlphaFoldDB" id="A0A3L6T4L1"/>
<reference evidence="2" key="1">
    <citation type="journal article" date="2019" name="Nat. Commun.">
        <title>The genome of broomcorn millet.</title>
        <authorList>
            <person name="Zou C."/>
            <person name="Miki D."/>
            <person name="Li D."/>
            <person name="Tang Q."/>
            <person name="Xiao L."/>
            <person name="Rajput S."/>
            <person name="Deng P."/>
            <person name="Jia W."/>
            <person name="Huang R."/>
            <person name="Zhang M."/>
            <person name="Sun Y."/>
            <person name="Hu J."/>
            <person name="Fu X."/>
            <person name="Schnable P.S."/>
            <person name="Li F."/>
            <person name="Zhang H."/>
            <person name="Feng B."/>
            <person name="Zhu X."/>
            <person name="Liu R."/>
            <person name="Schnable J.C."/>
            <person name="Zhu J.-K."/>
            <person name="Zhang H."/>
        </authorList>
    </citation>
    <scope>NUCLEOTIDE SEQUENCE [LARGE SCALE GENOMIC DNA]</scope>
</reference>
<gene>
    <name evidence="1" type="ORF">C2845_PM05G32140</name>
</gene>
<dbReference type="Proteomes" id="UP000275267">
    <property type="component" value="Unassembled WGS sequence"/>
</dbReference>
<accession>A0A3L6T4L1</accession>